<evidence type="ECO:0000313" key="2">
    <source>
        <dbReference type="EMBL" id="GHH56573.1"/>
    </source>
</evidence>
<comment type="caution">
    <text evidence="2">The sequence shown here is derived from an EMBL/GenBank/DDBJ whole genome shotgun (WGS) entry which is preliminary data.</text>
</comment>
<dbReference type="Pfam" id="PF13191">
    <property type="entry name" value="AAA_16"/>
    <property type="match status" value="1"/>
</dbReference>
<keyword evidence="3" id="KW-1185">Reference proteome</keyword>
<accession>A0ABQ3MPL5</accession>
<sequence>MARQRGTFVGRRSALGVLAQDRQAGLTVIRGSEGIGKSALAHEFRRELRERGAVVLEIGCGAPAPGWDQFGVTLLLAALREQFELLRADTRLPEAIDRVSRLCSPETYRSPWLRFCLLNALSTLFGRVSVTGRIAVLVEDADRLGDPVLAIAVMRRAGHLVVATCALDSASGQDKLCAVADQVVELGPLTEDETAVLLQRTLHAEPDSVLERVLRQALGPLWGNPAAVLGAVSRLRAEERLVVVHGAMCLRAPASPVALPDRHHLVRALSRFGEVGRDLVLLAAGPAGFAVDQLPVLAAATGRPVPECGGTTDELVALGILDCDASARLRCRVPAVAAALRTDATAEHLSRLHAAMAGQLRDRLGGEGSAVLVEHVVAAGTALLPDPELARRLAAAPPVAGSRTEHLRAMWWHSPDRAAPQAELIRHLIRTTEYDRLGRFAAEATRTGTDSAGLVQLTRAAVLASVHTGEPVDESLCAGEQEESSRTAPLVLLERWTAGVPLSLDALRDCFPEDWLAPVATRPARHTGGERVRSACAVRDLVPLLSAVLGPDYGTPTRGPLAAHHRVRTAFAAGDWTTALSAARELVLRGNADRTADEHVRVLAAEISGWRGEDDRAEAWLLNSSGVTSLPLWRGWVEAGLRAHTDLAGGFEIAWQAYHRHGRTGDVPGKAEILARLVSLALRVEQPHRVHDVAALARHWREESGSAAAEEACLLVGGLADGDDARIGEVVQSARARGEQYKIALLGQPDAVEVAQRIGASRLLSHARSLVADTGAAGAATPDTDLSETHLAILDHIRAGRTNRQIAQALRMSEKTVEKNLTRLFAKAGCRTRYGLAVSALGQAEPVGA</sequence>
<feature type="domain" description="HTH luxR-type" evidence="1">
    <location>
        <begin position="779"/>
        <end position="844"/>
    </location>
</feature>
<dbReference type="InterPro" id="IPR000792">
    <property type="entry name" value="Tscrpt_reg_LuxR_C"/>
</dbReference>
<dbReference type="RefSeq" id="WP_191304125.1">
    <property type="nucleotide sequence ID" value="NZ_BNAR01000016.1"/>
</dbReference>
<proteinExistence type="predicted"/>
<dbReference type="InterPro" id="IPR036388">
    <property type="entry name" value="WH-like_DNA-bd_sf"/>
</dbReference>
<organism evidence="2 3">
    <name type="scientific">Lentzea cavernae</name>
    <dbReference type="NCBI Taxonomy" id="2020703"/>
    <lineage>
        <taxon>Bacteria</taxon>
        <taxon>Bacillati</taxon>
        <taxon>Actinomycetota</taxon>
        <taxon>Actinomycetes</taxon>
        <taxon>Pseudonocardiales</taxon>
        <taxon>Pseudonocardiaceae</taxon>
        <taxon>Lentzea</taxon>
    </lineage>
</organism>
<dbReference type="InterPro" id="IPR041664">
    <property type="entry name" value="AAA_16"/>
</dbReference>
<dbReference type="SUPFAM" id="SSF46894">
    <property type="entry name" value="C-terminal effector domain of the bipartite response regulators"/>
    <property type="match status" value="1"/>
</dbReference>
<dbReference type="SUPFAM" id="SSF52540">
    <property type="entry name" value="P-loop containing nucleoside triphosphate hydrolases"/>
    <property type="match status" value="1"/>
</dbReference>
<dbReference type="SMART" id="SM00421">
    <property type="entry name" value="HTH_LUXR"/>
    <property type="match status" value="1"/>
</dbReference>
<dbReference type="PROSITE" id="PS00622">
    <property type="entry name" value="HTH_LUXR_1"/>
    <property type="match status" value="1"/>
</dbReference>
<gene>
    <name evidence="2" type="ORF">GCM10017774_74870</name>
</gene>
<evidence type="ECO:0000259" key="1">
    <source>
        <dbReference type="PROSITE" id="PS50043"/>
    </source>
</evidence>
<evidence type="ECO:0000313" key="3">
    <source>
        <dbReference type="Proteomes" id="UP000605568"/>
    </source>
</evidence>
<protein>
    <recommendedName>
        <fullName evidence="1">HTH luxR-type domain-containing protein</fullName>
    </recommendedName>
</protein>
<dbReference type="PROSITE" id="PS50043">
    <property type="entry name" value="HTH_LUXR_2"/>
    <property type="match status" value="1"/>
</dbReference>
<dbReference type="EMBL" id="BNAR01000016">
    <property type="protein sequence ID" value="GHH56573.1"/>
    <property type="molecule type" value="Genomic_DNA"/>
</dbReference>
<dbReference type="InterPro" id="IPR016032">
    <property type="entry name" value="Sig_transdc_resp-reg_C-effctor"/>
</dbReference>
<dbReference type="Proteomes" id="UP000605568">
    <property type="component" value="Unassembled WGS sequence"/>
</dbReference>
<dbReference type="Pfam" id="PF00196">
    <property type="entry name" value="GerE"/>
    <property type="match status" value="1"/>
</dbReference>
<dbReference type="Gene3D" id="1.10.10.10">
    <property type="entry name" value="Winged helix-like DNA-binding domain superfamily/Winged helix DNA-binding domain"/>
    <property type="match status" value="1"/>
</dbReference>
<reference evidence="3" key="1">
    <citation type="journal article" date="2019" name="Int. J. Syst. Evol. Microbiol.">
        <title>The Global Catalogue of Microorganisms (GCM) 10K type strain sequencing project: providing services to taxonomists for standard genome sequencing and annotation.</title>
        <authorList>
            <consortium name="The Broad Institute Genomics Platform"/>
            <consortium name="The Broad Institute Genome Sequencing Center for Infectious Disease"/>
            <person name="Wu L."/>
            <person name="Ma J."/>
        </authorList>
    </citation>
    <scope>NUCLEOTIDE SEQUENCE [LARGE SCALE GENOMIC DNA]</scope>
    <source>
        <strain evidence="3">CGMCC 4.7367</strain>
    </source>
</reference>
<name>A0ABQ3MPL5_9PSEU</name>
<dbReference type="InterPro" id="IPR027417">
    <property type="entry name" value="P-loop_NTPase"/>
</dbReference>